<dbReference type="Gene3D" id="3.40.50.620">
    <property type="entry name" value="HUPs"/>
    <property type="match status" value="1"/>
</dbReference>
<dbReference type="CDD" id="cd06259">
    <property type="entry name" value="YdcF-like"/>
    <property type="match status" value="1"/>
</dbReference>
<evidence type="ECO:0000313" key="3">
    <source>
        <dbReference type="EMBL" id="MBP1851644.1"/>
    </source>
</evidence>
<dbReference type="InterPro" id="IPR051599">
    <property type="entry name" value="Cell_Envelope_Assoc"/>
</dbReference>
<accession>A0ABS4E162</accession>
<feature type="domain" description="DUF218" evidence="2">
    <location>
        <begin position="82"/>
        <end position="246"/>
    </location>
</feature>
<name>A0ABS4E162_9HYPH</name>
<comment type="caution">
    <text evidence="3">The sequence shown here is derived from an EMBL/GenBank/DDBJ whole genome shotgun (WGS) entry which is preliminary data.</text>
</comment>
<organism evidence="3 4">
    <name type="scientific">Rhizobium halophytocola</name>
    <dbReference type="NCBI Taxonomy" id="735519"/>
    <lineage>
        <taxon>Bacteria</taxon>
        <taxon>Pseudomonadati</taxon>
        <taxon>Pseudomonadota</taxon>
        <taxon>Alphaproteobacteria</taxon>
        <taxon>Hyphomicrobiales</taxon>
        <taxon>Rhizobiaceae</taxon>
        <taxon>Rhizobium/Agrobacterium group</taxon>
        <taxon>Rhizobium</taxon>
    </lineage>
</organism>
<feature type="transmembrane region" description="Helical" evidence="1">
    <location>
        <begin position="7"/>
        <end position="30"/>
    </location>
</feature>
<evidence type="ECO:0000313" key="4">
    <source>
        <dbReference type="Proteomes" id="UP000759443"/>
    </source>
</evidence>
<keyword evidence="4" id="KW-1185">Reference proteome</keyword>
<dbReference type="Proteomes" id="UP000759443">
    <property type="component" value="Unassembled WGS sequence"/>
</dbReference>
<dbReference type="EMBL" id="JAGGJU010000008">
    <property type="protein sequence ID" value="MBP1851644.1"/>
    <property type="molecule type" value="Genomic_DNA"/>
</dbReference>
<protein>
    <submittedName>
        <fullName evidence="3">Uncharacterized SAM-binding protein YcdF (DUF218 family)</fullName>
    </submittedName>
</protein>
<dbReference type="Pfam" id="PF02698">
    <property type="entry name" value="DUF218"/>
    <property type="match status" value="1"/>
</dbReference>
<keyword evidence="1" id="KW-0472">Membrane</keyword>
<keyword evidence="1" id="KW-1133">Transmembrane helix</keyword>
<evidence type="ECO:0000259" key="2">
    <source>
        <dbReference type="Pfam" id="PF02698"/>
    </source>
</evidence>
<proteinExistence type="predicted"/>
<reference evidence="3 4" key="1">
    <citation type="submission" date="2021-03" db="EMBL/GenBank/DDBJ databases">
        <title>Genomic Encyclopedia of Type Strains, Phase IV (KMG-IV): sequencing the most valuable type-strain genomes for metagenomic binning, comparative biology and taxonomic classification.</title>
        <authorList>
            <person name="Goeker M."/>
        </authorList>
    </citation>
    <scope>NUCLEOTIDE SEQUENCE [LARGE SCALE GENOMIC DNA]</scope>
    <source>
        <strain evidence="3 4">DSM 21600</strain>
    </source>
</reference>
<dbReference type="InterPro" id="IPR003848">
    <property type="entry name" value="DUF218"/>
</dbReference>
<dbReference type="PANTHER" id="PTHR30336:SF4">
    <property type="entry name" value="ENVELOPE BIOGENESIS FACTOR ELYC"/>
    <property type="match status" value="1"/>
</dbReference>
<dbReference type="InterPro" id="IPR014729">
    <property type="entry name" value="Rossmann-like_a/b/a_fold"/>
</dbReference>
<keyword evidence="1" id="KW-0812">Transmembrane</keyword>
<dbReference type="RefSeq" id="WP_209946498.1">
    <property type="nucleotide sequence ID" value="NZ_JAGGJU010000008.1"/>
</dbReference>
<feature type="transmembrane region" description="Helical" evidence="1">
    <location>
        <begin position="36"/>
        <end position="61"/>
    </location>
</feature>
<evidence type="ECO:0000256" key="1">
    <source>
        <dbReference type="SAM" id="Phobius"/>
    </source>
</evidence>
<sequence length="263" mass="28259">MFLLSKIFWLAAQPLSLTFLMMILGLFLLLAARVRLAVASFGLASVVLFVTLFTTSGAFALQALEARFPRPDGDPADLRCMTVLGGSFETEVTTARGGVEFNQSGDRFVEALRLALNYPQSVILVSGGDGSLSGDYEGDATVSRRFLTGFGVDPKRLIEEDDSRTTFENVRNAKALVGTSGLDGCLLITSAYHMPRAVGLFSKAGIAVRPWPVDYRTSGKVALGIDLTQPTSNSQLTSTALREWIGLAAYYLTGRTATFLPGP</sequence>
<dbReference type="PANTHER" id="PTHR30336">
    <property type="entry name" value="INNER MEMBRANE PROTEIN, PROBABLE PERMEASE"/>
    <property type="match status" value="1"/>
</dbReference>
<gene>
    <name evidence="3" type="ORF">J2Z17_003092</name>
</gene>